<keyword evidence="1" id="KW-0678">Repressor</keyword>
<dbReference type="CDD" id="cd06267">
    <property type="entry name" value="PBP1_LacI_sugar_binding-like"/>
    <property type="match status" value="1"/>
</dbReference>
<dbReference type="Gene3D" id="3.40.50.2300">
    <property type="match status" value="2"/>
</dbReference>
<evidence type="ECO:0000256" key="2">
    <source>
        <dbReference type="ARBA" id="ARBA00023015"/>
    </source>
</evidence>
<protein>
    <submittedName>
        <fullName evidence="6">LacI family transcriptional regulator</fullName>
    </submittedName>
</protein>
<keyword evidence="7" id="KW-1185">Reference proteome</keyword>
<dbReference type="PROSITE" id="PS50932">
    <property type="entry name" value="HTH_LACI_2"/>
    <property type="match status" value="1"/>
</dbReference>
<sequence length="372" mass="42284">MKHITLKELAAHLYLSPSTVSRALRDAKDVNKSTKEKVRFAAEQLGYFFNTPKLDVKSKTKTIGFIVSKTTTLFFAKVLDGVRKILYPLGYKLIILESDNNLERERENLLQLEAFNVDGIIINIYSDYNLYTCKGIITRGTPVVLFGKKRSNGSESTITIANDHITACDAFEDLINRENNRVACLMGSKAERKICEQARDYDRILNKFKIQDSSLIIETDDLQTQGGELAVKKLLEANIKFDSIFALSFWMAYGALSYLKKENIKLLEKITIVDYSGRKLTSTYSIVDPPEIVLDQPPLKIGETAAELIIDKIEENLVNHSNTISFYPGFIDMTPPEHPMVLCAGREYLYFSENSKKKKPKKEKILTSYIFE</sequence>
<dbReference type="InterPro" id="IPR028082">
    <property type="entry name" value="Peripla_BP_I"/>
</dbReference>
<gene>
    <name evidence="6" type="ORF">LNP81_22430</name>
</gene>
<evidence type="ECO:0000256" key="1">
    <source>
        <dbReference type="ARBA" id="ARBA00022491"/>
    </source>
</evidence>
<dbReference type="PANTHER" id="PTHR30146">
    <property type="entry name" value="LACI-RELATED TRANSCRIPTIONAL REPRESSOR"/>
    <property type="match status" value="1"/>
</dbReference>
<dbReference type="RefSeq" id="WP_230039507.1">
    <property type="nucleotide sequence ID" value="NZ_JAJJMM010000001.1"/>
</dbReference>
<dbReference type="CDD" id="cd01392">
    <property type="entry name" value="HTH_LacI"/>
    <property type="match status" value="1"/>
</dbReference>
<dbReference type="Proteomes" id="UP001430679">
    <property type="component" value="Unassembled WGS sequence"/>
</dbReference>
<dbReference type="SMART" id="SM00354">
    <property type="entry name" value="HTH_LACI"/>
    <property type="match status" value="1"/>
</dbReference>
<organism evidence="6 7">
    <name type="scientific">Flavobacterium piscisymbiosum</name>
    <dbReference type="NCBI Taxonomy" id="2893753"/>
    <lineage>
        <taxon>Bacteria</taxon>
        <taxon>Pseudomonadati</taxon>
        <taxon>Bacteroidota</taxon>
        <taxon>Flavobacteriia</taxon>
        <taxon>Flavobacteriales</taxon>
        <taxon>Flavobacteriaceae</taxon>
        <taxon>Flavobacterium</taxon>
    </lineage>
</organism>
<evidence type="ECO:0000256" key="3">
    <source>
        <dbReference type="ARBA" id="ARBA00023125"/>
    </source>
</evidence>
<evidence type="ECO:0000259" key="5">
    <source>
        <dbReference type="PROSITE" id="PS50932"/>
    </source>
</evidence>
<dbReference type="EMBL" id="JAJJMM010000001">
    <property type="protein sequence ID" value="MCC9065759.1"/>
    <property type="molecule type" value="Genomic_DNA"/>
</dbReference>
<reference evidence="6" key="1">
    <citation type="submission" date="2021-11" db="EMBL/GenBank/DDBJ databases">
        <title>Description of novel Flavobacterium species.</title>
        <authorList>
            <person name="Saticioglu I.B."/>
            <person name="Ay H."/>
            <person name="Altun S."/>
            <person name="Duman M."/>
        </authorList>
    </citation>
    <scope>NUCLEOTIDE SEQUENCE</scope>
    <source>
        <strain evidence="6">F-30</strain>
    </source>
</reference>
<dbReference type="InterPro" id="IPR001761">
    <property type="entry name" value="Peripla_BP/Lac1_sug-bd_dom"/>
</dbReference>
<dbReference type="SUPFAM" id="SSF47413">
    <property type="entry name" value="lambda repressor-like DNA-binding domains"/>
    <property type="match status" value="1"/>
</dbReference>
<keyword evidence="3" id="KW-0238">DNA-binding</keyword>
<evidence type="ECO:0000313" key="6">
    <source>
        <dbReference type="EMBL" id="MCC9065759.1"/>
    </source>
</evidence>
<evidence type="ECO:0000313" key="7">
    <source>
        <dbReference type="Proteomes" id="UP001430679"/>
    </source>
</evidence>
<dbReference type="Gene3D" id="1.10.260.40">
    <property type="entry name" value="lambda repressor-like DNA-binding domains"/>
    <property type="match status" value="1"/>
</dbReference>
<dbReference type="Pfam" id="PF00532">
    <property type="entry name" value="Peripla_BP_1"/>
    <property type="match status" value="1"/>
</dbReference>
<dbReference type="InterPro" id="IPR000843">
    <property type="entry name" value="HTH_LacI"/>
</dbReference>
<keyword evidence="4" id="KW-0804">Transcription</keyword>
<comment type="caution">
    <text evidence="6">The sequence shown here is derived from an EMBL/GenBank/DDBJ whole genome shotgun (WGS) entry which is preliminary data.</text>
</comment>
<feature type="domain" description="HTH lacI-type" evidence="5">
    <location>
        <begin position="4"/>
        <end position="58"/>
    </location>
</feature>
<dbReference type="SUPFAM" id="SSF53822">
    <property type="entry name" value="Periplasmic binding protein-like I"/>
    <property type="match status" value="1"/>
</dbReference>
<dbReference type="Pfam" id="PF00356">
    <property type="entry name" value="LacI"/>
    <property type="match status" value="1"/>
</dbReference>
<proteinExistence type="predicted"/>
<keyword evidence="2" id="KW-0805">Transcription regulation</keyword>
<evidence type="ECO:0000256" key="4">
    <source>
        <dbReference type="ARBA" id="ARBA00023163"/>
    </source>
</evidence>
<dbReference type="PANTHER" id="PTHR30146:SF148">
    <property type="entry name" value="HTH-TYPE TRANSCRIPTIONAL REPRESSOR PURR-RELATED"/>
    <property type="match status" value="1"/>
</dbReference>
<accession>A0ABS8MJT1</accession>
<name>A0ABS8MJT1_9FLAO</name>
<dbReference type="InterPro" id="IPR010982">
    <property type="entry name" value="Lambda_DNA-bd_dom_sf"/>
</dbReference>